<keyword evidence="3" id="KW-1185">Reference proteome</keyword>
<evidence type="ECO:0000256" key="1">
    <source>
        <dbReference type="SAM" id="Coils"/>
    </source>
</evidence>
<dbReference type="AlphaFoldDB" id="A0A0D2KHY0"/>
<dbReference type="OrthoDB" id="3365698at2759"/>
<reference evidence="3" key="1">
    <citation type="submission" date="2014-04" db="EMBL/GenBank/DDBJ databases">
        <title>Evolutionary Origins and Diversification of the Mycorrhizal Mutualists.</title>
        <authorList>
            <consortium name="DOE Joint Genome Institute"/>
            <consortium name="Mycorrhizal Genomics Consortium"/>
            <person name="Kohler A."/>
            <person name="Kuo A."/>
            <person name="Nagy L.G."/>
            <person name="Floudas D."/>
            <person name="Copeland A."/>
            <person name="Barry K.W."/>
            <person name="Cichocki N."/>
            <person name="Veneault-Fourrey C."/>
            <person name="LaButti K."/>
            <person name="Lindquist E.A."/>
            <person name="Lipzen A."/>
            <person name="Lundell T."/>
            <person name="Morin E."/>
            <person name="Murat C."/>
            <person name="Riley R."/>
            <person name="Ohm R."/>
            <person name="Sun H."/>
            <person name="Tunlid A."/>
            <person name="Henrissat B."/>
            <person name="Grigoriev I.V."/>
            <person name="Hibbett D.S."/>
            <person name="Martin F."/>
        </authorList>
    </citation>
    <scope>NUCLEOTIDE SEQUENCE [LARGE SCALE GENOMIC DNA]</scope>
    <source>
        <strain evidence="3">FD-334 SS-4</strain>
    </source>
</reference>
<dbReference type="Proteomes" id="UP000054270">
    <property type="component" value="Unassembled WGS sequence"/>
</dbReference>
<accession>A0A0D2KHY0</accession>
<feature type="coiled-coil region" evidence="1">
    <location>
        <begin position="29"/>
        <end position="56"/>
    </location>
</feature>
<organism evidence="2 3">
    <name type="scientific">Hypholoma sublateritium (strain FD-334 SS-4)</name>
    <dbReference type="NCBI Taxonomy" id="945553"/>
    <lineage>
        <taxon>Eukaryota</taxon>
        <taxon>Fungi</taxon>
        <taxon>Dikarya</taxon>
        <taxon>Basidiomycota</taxon>
        <taxon>Agaricomycotina</taxon>
        <taxon>Agaricomycetes</taxon>
        <taxon>Agaricomycetidae</taxon>
        <taxon>Agaricales</taxon>
        <taxon>Agaricineae</taxon>
        <taxon>Strophariaceae</taxon>
        <taxon>Hypholoma</taxon>
    </lineage>
</organism>
<evidence type="ECO:0000313" key="3">
    <source>
        <dbReference type="Proteomes" id="UP000054270"/>
    </source>
</evidence>
<dbReference type="EMBL" id="KN817691">
    <property type="protein sequence ID" value="KJA14167.1"/>
    <property type="molecule type" value="Genomic_DNA"/>
</dbReference>
<gene>
    <name evidence="2" type="ORF">HYPSUDRAFT_173623</name>
</gene>
<sequence>MSIFSLSEDIFSTNRAPTDEERAQIADLLADYDNRIAILTKKIADLDAERAVLQNAAAPLKRTMSSFRRLPDDVIRGIFIACLDPTRNPTMSCREAPVLLTRISSSTRSVALHTPALWAAIHIPIIRHSKGSKSKRKPARVSIMSARTRGVEEWLLRRSGVMPRSISVRELPHPYLSRLLWTNPLADEILSILLQCRARWRDVSFAIVSSSQFRLAFVKPEQVPLIRSITLRAQSSQPSFETGCWLISCC</sequence>
<name>A0A0D2KHY0_HYPSF</name>
<proteinExistence type="predicted"/>
<dbReference type="STRING" id="945553.A0A0D2KHY0"/>
<keyword evidence="1" id="KW-0175">Coiled coil</keyword>
<protein>
    <recommendedName>
        <fullName evidence="4">F-box domain-containing protein</fullName>
    </recommendedName>
</protein>
<evidence type="ECO:0000313" key="2">
    <source>
        <dbReference type="EMBL" id="KJA14167.1"/>
    </source>
</evidence>
<evidence type="ECO:0008006" key="4">
    <source>
        <dbReference type="Google" id="ProtNLM"/>
    </source>
</evidence>